<dbReference type="RefSeq" id="WP_227708872.1">
    <property type="nucleotide sequence ID" value="NZ_JAJEQX010000039.1"/>
</dbReference>
<dbReference type="EMBL" id="JAJEQX010000039">
    <property type="protein sequence ID" value="MCC2255889.1"/>
    <property type="molecule type" value="Genomic_DNA"/>
</dbReference>
<dbReference type="InterPro" id="IPR017587">
    <property type="entry name" value="YqeC"/>
</dbReference>
<comment type="caution">
    <text evidence="1">The sequence shown here is derived from an EMBL/GenBank/DDBJ whole genome shotgun (WGS) entry which is preliminary data.</text>
</comment>
<dbReference type="NCBIfam" id="TIGR03172">
    <property type="entry name" value="selenium cofactor biosynthesis protein YqeC"/>
    <property type="match status" value="1"/>
</dbReference>
<organism evidence="1 2">
    <name type="scientific">Ruminococcus turbiniformis</name>
    <dbReference type="NCBI Taxonomy" id="2881258"/>
    <lineage>
        <taxon>Bacteria</taxon>
        <taxon>Bacillati</taxon>
        <taxon>Bacillota</taxon>
        <taxon>Clostridia</taxon>
        <taxon>Eubacteriales</taxon>
        <taxon>Oscillospiraceae</taxon>
        <taxon>Ruminococcus</taxon>
    </lineage>
</organism>
<protein>
    <submittedName>
        <fullName evidence="1">Selenium-dependent hydroxylase accessory protein YqeC</fullName>
    </submittedName>
</protein>
<evidence type="ECO:0000313" key="1">
    <source>
        <dbReference type="EMBL" id="MCC2255889.1"/>
    </source>
</evidence>
<gene>
    <name evidence="1" type="primary">yqeC</name>
    <name evidence="1" type="ORF">LKD70_15970</name>
</gene>
<proteinExistence type="predicted"/>
<evidence type="ECO:0000313" key="2">
    <source>
        <dbReference type="Proteomes" id="UP001198151"/>
    </source>
</evidence>
<accession>A0ABS8G216</accession>
<dbReference type="InterPro" id="IPR036565">
    <property type="entry name" value="Mur-like_cat_sf"/>
</dbReference>
<dbReference type="Pfam" id="PF19842">
    <property type="entry name" value="YqeC"/>
    <property type="match status" value="1"/>
</dbReference>
<name>A0ABS8G216_9FIRM</name>
<dbReference type="Proteomes" id="UP001198151">
    <property type="component" value="Unassembled WGS sequence"/>
</dbReference>
<dbReference type="SUPFAM" id="SSF53623">
    <property type="entry name" value="MurD-like peptide ligases, catalytic domain"/>
    <property type="match status" value="1"/>
</dbReference>
<keyword evidence="2" id="KW-1185">Reference proteome</keyword>
<reference evidence="1 2" key="1">
    <citation type="submission" date="2021-10" db="EMBL/GenBank/DDBJ databases">
        <title>Anaerobic single-cell dispensing facilitates the cultivation of human gut bacteria.</title>
        <authorList>
            <person name="Afrizal A."/>
        </authorList>
    </citation>
    <scope>NUCLEOTIDE SEQUENCE [LARGE SCALE GENOMIC DNA]</scope>
    <source>
        <strain evidence="1 2">CLA-AA-H200</strain>
    </source>
</reference>
<sequence length="268" mass="29582">MEMSRAEVNGMSACCWVYREQKLHRASSLFEALGLDEDEPAVISVVGGGGKTTTLHRLADEYVRVGKKVVAATTTHIQKEDEPWFLADPSAEEVKESLERYGQTWVGTPVRGGRLGQMEDQLFSQILSWKIPVLIEADGARRHPMKIPAGHEPVIIPQTTHLLNVYGIETVGKTMEEVCFRLELAEQFLGKTRSEQITYGDIVKLASSEQAGKKGCPDGAKYTVVINKADRESQRQDALEICRLLEKAGIKHVVVTGRCGEVSCAGEE</sequence>